<accession>A0A5B7HRP2</accession>
<protein>
    <submittedName>
        <fullName evidence="1">Uncharacterized protein</fullName>
    </submittedName>
</protein>
<dbReference type="AlphaFoldDB" id="A0A5B7HRP2"/>
<name>A0A5B7HRP2_PORTR</name>
<evidence type="ECO:0000313" key="1">
    <source>
        <dbReference type="EMBL" id="MPC72763.1"/>
    </source>
</evidence>
<dbReference type="EMBL" id="VSRR010035366">
    <property type="protein sequence ID" value="MPC72763.1"/>
    <property type="molecule type" value="Genomic_DNA"/>
</dbReference>
<keyword evidence="2" id="KW-1185">Reference proteome</keyword>
<dbReference type="Proteomes" id="UP000324222">
    <property type="component" value="Unassembled WGS sequence"/>
</dbReference>
<sequence length="33" mass="3584">MMDCTATPSSGGCLMLRKTTPRYYSCGKQPLVS</sequence>
<gene>
    <name evidence="1" type="ORF">E2C01_067076</name>
</gene>
<evidence type="ECO:0000313" key="2">
    <source>
        <dbReference type="Proteomes" id="UP000324222"/>
    </source>
</evidence>
<proteinExistence type="predicted"/>
<comment type="caution">
    <text evidence="1">The sequence shown here is derived from an EMBL/GenBank/DDBJ whole genome shotgun (WGS) entry which is preliminary data.</text>
</comment>
<organism evidence="1 2">
    <name type="scientific">Portunus trituberculatus</name>
    <name type="common">Swimming crab</name>
    <name type="synonym">Neptunus trituberculatus</name>
    <dbReference type="NCBI Taxonomy" id="210409"/>
    <lineage>
        <taxon>Eukaryota</taxon>
        <taxon>Metazoa</taxon>
        <taxon>Ecdysozoa</taxon>
        <taxon>Arthropoda</taxon>
        <taxon>Crustacea</taxon>
        <taxon>Multicrustacea</taxon>
        <taxon>Malacostraca</taxon>
        <taxon>Eumalacostraca</taxon>
        <taxon>Eucarida</taxon>
        <taxon>Decapoda</taxon>
        <taxon>Pleocyemata</taxon>
        <taxon>Brachyura</taxon>
        <taxon>Eubrachyura</taxon>
        <taxon>Portunoidea</taxon>
        <taxon>Portunidae</taxon>
        <taxon>Portuninae</taxon>
        <taxon>Portunus</taxon>
    </lineage>
</organism>
<reference evidence="1 2" key="1">
    <citation type="submission" date="2019-05" db="EMBL/GenBank/DDBJ databases">
        <title>Another draft genome of Portunus trituberculatus and its Hox gene families provides insights of decapod evolution.</title>
        <authorList>
            <person name="Jeong J.-H."/>
            <person name="Song I."/>
            <person name="Kim S."/>
            <person name="Choi T."/>
            <person name="Kim D."/>
            <person name="Ryu S."/>
            <person name="Kim W."/>
        </authorList>
    </citation>
    <scope>NUCLEOTIDE SEQUENCE [LARGE SCALE GENOMIC DNA]</scope>
    <source>
        <tissue evidence="1">Muscle</tissue>
    </source>
</reference>